<reference evidence="1" key="1">
    <citation type="submission" date="2019-10" db="EMBL/GenBank/DDBJ databases">
        <authorList>
            <person name="Soares A.E.R."/>
            <person name="Aleixo A."/>
            <person name="Schneider P."/>
            <person name="Miyaki C.Y."/>
            <person name="Schneider M.P."/>
            <person name="Mello C."/>
            <person name="Vasconcelos A.T.R."/>
        </authorList>
    </citation>
    <scope>NUCLEOTIDE SEQUENCE</scope>
    <source>
        <tissue evidence="1">Muscle</tissue>
    </source>
</reference>
<evidence type="ECO:0000313" key="1">
    <source>
        <dbReference type="EMBL" id="KAJ7408159.1"/>
    </source>
</evidence>
<keyword evidence="2" id="KW-1185">Reference proteome</keyword>
<dbReference type="Proteomes" id="UP001145742">
    <property type="component" value="Unassembled WGS sequence"/>
</dbReference>
<accession>A0ABQ9CV40</accession>
<comment type="caution">
    <text evidence="1">The sequence shown here is derived from an EMBL/GenBank/DDBJ whole genome shotgun (WGS) entry which is preliminary data.</text>
</comment>
<dbReference type="EMBL" id="WHWB01034563">
    <property type="protein sequence ID" value="KAJ7408159.1"/>
    <property type="molecule type" value="Genomic_DNA"/>
</dbReference>
<sequence>MNGVPQGLALGMAEFNTFVGNMDIVIKSSFIKFADDNKLCGVVDMLGEMPYRDTLAGLGGGLVKPHKVQQGQVQGSASESGQFQAQISAEWRMN</sequence>
<name>A0ABQ9CV40_9PASS</name>
<protein>
    <submittedName>
        <fullName evidence="1">Uncharacterized protein</fullName>
    </submittedName>
</protein>
<gene>
    <name evidence="1" type="ORF">WISP_122539</name>
</gene>
<proteinExistence type="predicted"/>
<organism evidence="1 2">
    <name type="scientific">Willisornis vidua</name>
    <name type="common">Xingu scale-backed antbird</name>
    <dbReference type="NCBI Taxonomy" id="1566151"/>
    <lineage>
        <taxon>Eukaryota</taxon>
        <taxon>Metazoa</taxon>
        <taxon>Chordata</taxon>
        <taxon>Craniata</taxon>
        <taxon>Vertebrata</taxon>
        <taxon>Euteleostomi</taxon>
        <taxon>Archelosauria</taxon>
        <taxon>Archosauria</taxon>
        <taxon>Dinosauria</taxon>
        <taxon>Saurischia</taxon>
        <taxon>Theropoda</taxon>
        <taxon>Coelurosauria</taxon>
        <taxon>Aves</taxon>
        <taxon>Neognathae</taxon>
        <taxon>Neoaves</taxon>
        <taxon>Telluraves</taxon>
        <taxon>Australaves</taxon>
        <taxon>Passeriformes</taxon>
        <taxon>Thamnophilidae</taxon>
        <taxon>Willisornis</taxon>
    </lineage>
</organism>
<evidence type="ECO:0000313" key="2">
    <source>
        <dbReference type="Proteomes" id="UP001145742"/>
    </source>
</evidence>